<dbReference type="PANTHER" id="PTHR15503:SF45">
    <property type="entry name" value="RNA-DIRECTED DNA POLYMERASE HOMOLOG"/>
    <property type="match status" value="1"/>
</dbReference>
<protein>
    <submittedName>
        <fullName evidence="2">Uncharacterized protein</fullName>
    </submittedName>
</protein>
<evidence type="ECO:0000313" key="1">
    <source>
        <dbReference type="Proteomes" id="UP000818029"/>
    </source>
</evidence>
<dbReference type="PaxDb" id="3635-A0A1U8KIP2"/>
<sequence>MDWLVKHQVSLDCATKWVVLRAEADEEAEKLVHKGCEAFLAYVSVSDVGDSSVKDIRTDKDFLDVFPEELLGVPLECEVEVGIELFPGMALVSIASYRMALKALMELKAQIQELLDCGFI</sequence>
<dbReference type="RefSeq" id="XP_016702312.1">
    <property type="nucleotide sequence ID" value="XM_016846823.1"/>
</dbReference>
<dbReference type="OrthoDB" id="1749844at2759"/>
<dbReference type="InterPro" id="IPR032567">
    <property type="entry name" value="RTL1-rel"/>
</dbReference>
<dbReference type="KEGG" id="ghi:107917474"/>
<dbReference type="GeneID" id="107917474"/>
<dbReference type="InterPro" id="IPR043502">
    <property type="entry name" value="DNA/RNA_pol_sf"/>
</dbReference>
<accession>A0A1U8KIP2</accession>
<keyword evidence="1" id="KW-1185">Reference proteome</keyword>
<organism evidence="1 2">
    <name type="scientific">Gossypium hirsutum</name>
    <name type="common">Upland cotton</name>
    <name type="synonym">Gossypium mexicanum</name>
    <dbReference type="NCBI Taxonomy" id="3635"/>
    <lineage>
        <taxon>Eukaryota</taxon>
        <taxon>Viridiplantae</taxon>
        <taxon>Streptophyta</taxon>
        <taxon>Embryophyta</taxon>
        <taxon>Tracheophyta</taxon>
        <taxon>Spermatophyta</taxon>
        <taxon>Magnoliopsida</taxon>
        <taxon>eudicotyledons</taxon>
        <taxon>Gunneridae</taxon>
        <taxon>Pentapetalae</taxon>
        <taxon>rosids</taxon>
        <taxon>malvids</taxon>
        <taxon>Malvales</taxon>
        <taxon>Malvaceae</taxon>
        <taxon>Malvoideae</taxon>
        <taxon>Gossypium</taxon>
    </lineage>
</organism>
<dbReference type="PANTHER" id="PTHR15503">
    <property type="entry name" value="LDOC1 RELATED"/>
    <property type="match status" value="1"/>
</dbReference>
<evidence type="ECO:0000313" key="2">
    <source>
        <dbReference type="RefSeq" id="XP_016702312.1"/>
    </source>
</evidence>
<dbReference type="SUPFAM" id="SSF56672">
    <property type="entry name" value="DNA/RNA polymerases"/>
    <property type="match status" value="1"/>
</dbReference>
<reference evidence="2" key="2">
    <citation type="submission" date="2025-08" db="UniProtKB">
        <authorList>
            <consortium name="RefSeq"/>
        </authorList>
    </citation>
    <scope>IDENTIFICATION</scope>
</reference>
<dbReference type="AlphaFoldDB" id="A0A1U8KIP2"/>
<name>A0A1U8KIP2_GOSHI</name>
<gene>
    <name evidence="2" type="primary">LOC107917474</name>
</gene>
<dbReference type="Proteomes" id="UP000818029">
    <property type="component" value="Chromosome A01"/>
</dbReference>
<reference evidence="1" key="1">
    <citation type="journal article" date="2020" name="Nat. Genet.">
        <title>Genomic diversifications of five Gossypium allopolyploid species and their impact on cotton improvement.</title>
        <authorList>
            <person name="Chen Z.J."/>
            <person name="Sreedasyam A."/>
            <person name="Ando A."/>
            <person name="Song Q."/>
            <person name="De Santiago L.M."/>
            <person name="Hulse-Kemp A.M."/>
            <person name="Ding M."/>
            <person name="Ye W."/>
            <person name="Kirkbride R.C."/>
            <person name="Jenkins J."/>
            <person name="Plott C."/>
            <person name="Lovell J."/>
            <person name="Lin Y.M."/>
            <person name="Vaughn R."/>
            <person name="Liu B."/>
            <person name="Simpson S."/>
            <person name="Scheffler B.E."/>
            <person name="Wen L."/>
            <person name="Saski C.A."/>
            <person name="Grover C.E."/>
            <person name="Hu G."/>
            <person name="Conover J.L."/>
            <person name="Carlson J.W."/>
            <person name="Shu S."/>
            <person name="Boston L.B."/>
            <person name="Williams M."/>
            <person name="Peterson D.G."/>
            <person name="McGee K."/>
            <person name="Jones D.C."/>
            <person name="Wendel J.F."/>
            <person name="Stelly D.M."/>
            <person name="Grimwood J."/>
            <person name="Schmutz J."/>
        </authorList>
    </citation>
    <scope>NUCLEOTIDE SEQUENCE [LARGE SCALE GENOMIC DNA]</scope>
    <source>
        <strain evidence="1">cv. TM-1</strain>
    </source>
</reference>
<proteinExistence type="predicted"/>